<dbReference type="GO" id="GO:0016491">
    <property type="term" value="F:oxidoreductase activity"/>
    <property type="evidence" value="ECO:0007669"/>
    <property type="project" value="UniProtKB-KW"/>
</dbReference>
<feature type="domain" description="Enoyl reductase (ER)" evidence="1">
    <location>
        <begin position="10"/>
        <end position="308"/>
    </location>
</feature>
<evidence type="ECO:0000313" key="2">
    <source>
        <dbReference type="EMBL" id="XDQ26746.1"/>
    </source>
</evidence>
<dbReference type="RefSeq" id="WP_369233995.1">
    <property type="nucleotide sequence ID" value="NZ_CP163435.1"/>
</dbReference>
<gene>
    <name evidence="2" type="ORF">AB5J56_19440</name>
</gene>
<keyword evidence="2" id="KW-0560">Oxidoreductase</keyword>
<evidence type="ECO:0000259" key="1">
    <source>
        <dbReference type="SMART" id="SM00829"/>
    </source>
</evidence>
<dbReference type="InterPro" id="IPR011032">
    <property type="entry name" value="GroES-like_sf"/>
</dbReference>
<dbReference type="Pfam" id="PF13602">
    <property type="entry name" value="ADH_zinc_N_2"/>
    <property type="match status" value="1"/>
</dbReference>
<dbReference type="GO" id="GO:0008270">
    <property type="term" value="F:zinc ion binding"/>
    <property type="evidence" value="ECO:0007669"/>
    <property type="project" value="InterPro"/>
</dbReference>
<proteinExistence type="predicted"/>
<dbReference type="SUPFAM" id="SSF50129">
    <property type="entry name" value="GroES-like"/>
    <property type="match status" value="1"/>
</dbReference>
<organism evidence="2">
    <name type="scientific">Streptomyces sp. R21</name>
    <dbReference type="NCBI Taxonomy" id="3238627"/>
    <lineage>
        <taxon>Bacteria</taxon>
        <taxon>Bacillati</taxon>
        <taxon>Actinomycetota</taxon>
        <taxon>Actinomycetes</taxon>
        <taxon>Kitasatosporales</taxon>
        <taxon>Streptomycetaceae</taxon>
        <taxon>Streptomyces</taxon>
    </lineage>
</organism>
<dbReference type="InterPro" id="IPR052733">
    <property type="entry name" value="Chloroplast_QOR"/>
</dbReference>
<dbReference type="PANTHER" id="PTHR44013">
    <property type="entry name" value="ZINC-TYPE ALCOHOL DEHYDROGENASE-LIKE PROTEIN C16A3.02C"/>
    <property type="match status" value="1"/>
</dbReference>
<dbReference type="PANTHER" id="PTHR44013:SF1">
    <property type="entry name" value="ZINC-TYPE ALCOHOL DEHYDROGENASE-LIKE PROTEIN C16A3.02C"/>
    <property type="match status" value="1"/>
</dbReference>
<dbReference type="Gene3D" id="3.90.180.10">
    <property type="entry name" value="Medium-chain alcohol dehydrogenases, catalytic domain"/>
    <property type="match status" value="1"/>
</dbReference>
<dbReference type="Pfam" id="PF08240">
    <property type="entry name" value="ADH_N"/>
    <property type="match status" value="1"/>
</dbReference>
<dbReference type="InterPro" id="IPR020843">
    <property type="entry name" value="ER"/>
</dbReference>
<dbReference type="EC" id="1.-.-.-" evidence="2"/>
<protein>
    <submittedName>
        <fullName evidence="2">NADP-dependent oxidoreductase</fullName>
        <ecNumber evidence="2">1.-.-.-</ecNumber>
    </submittedName>
</protein>
<accession>A0AB39P861</accession>
<sequence length="311" mass="32348">MRAIRQLAVGGPEVLELVEVERPSPGPGEVLVRVRAAGVNPADWKIRAGTARRIVEPPFTPGLDLAGVVAEVGAEVTGLRPGDRVYGMVFPPHGAQAEYVTVPADALAPVPPSVDLVQAAALPTAGLTAWQSLVRTAEVRSGQRVLIHAAAGGVGHLAVQIAKAHGAYVIGTARAAKHGFLRDLGADELIDYTVTDFTTAVRDVDIVLDPIADDYGPRSLTVLSPGGLLVDVRGTGPDRTAVRAQAEQQGLRFVEFGVTPSVSDLADIVALAACGGLRVAVEQVLPLADVAKAHELSESGRVRGKIVLEVP</sequence>
<dbReference type="Gene3D" id="3.40.50.720">
    <property type="entry name" value="NAD(P)-binding Rossmann-like Domain"/>
    <property type="match status" value="1"/>
</dbReference>
<dbReference type="SUPFAM" id="SSF51735">
    <property type="entry name" value="NAD(P)-binding Rossmann-fold domains"/>
    <property type="match status" value="1"/>
</dbReference>
<dbReference type="CDD" id="cd05289">
    <property type="entry name" value="MDR_like_2"/>
    <property type="match status" value="1"/>
</dbReference>
<dbReference type="InterPro" id="IPR013154">
    <property type="entry name" value="ADH-like_N"/>
</dbReference>
<dbReference type="SMART" id="SM00829">
    <property type="entry name" value="PKS_ER"/>
    <property type="match status" value="1"/>
</dbReference>
<reference evidence="2" key="1">
    <citation type="submission" date="2024-07" db="EMBL/GenBank/DDBJ databases">
        <authorList>
            <person name="Yu S.T."/>
        </authorList>
    </citation>
    <scope>NUCLEOTIDE SEQUENCE</scope>
    <source>
        <strain evidence="2">R21</strain>
    </source>
</reference>
<dbReference type="EMBL" id="CP163435">
    <property type="protein sequence ID" value="XDQ26746.1"/>
    <property type="molecule type" value="Genomic_DNA"/>
</dbReference>
<dbReference type="AlphaFoldDB" id="A0AB39P861"/>
<name>A0AB39P861_9ACTN</name>
<dbReference type="InterPro" id="IPR002364">
    <property type="entry name" value="Quin_OxRdtase/zeta-crystal_CS"/>
</dbReference>
<dbReference type="PROSITE" id="PS01162">
    <property type="entry name" value="QOR_ZETA_CRYSTAL"/>
    <property type="match status" value="1"/>
</dbReference>
<dbReference type="InterPro" id="IPR036291">
    <property type="entry name" value="NAD(P)-bd_dom_sf"/>
</dbReference>